<dbReference type="Pfam" id="PF00196">
    <property type="entry name" value="GerE"/>
    <property type="match status" value="1"/>
</dbReference>
<dbReference type="PROSITE" id="PS50110">
    <property type="entry name" value="RESPONSE_REGULATORY"/>
    <property type="match status" value="1"/>
</dbReference>
<organism evidence="8 9">
    <name type="scientific">Yinghuangia aomiensis</name>
    <dbReference type="NCBI Taxonomy" id="676205"/>
    <lineage>
        <taxon>Bacteria</taxon>
        <taxon>Bacillati</taxon>
        <taxon>Actinomycetota</taxon>
        <taxon>Actinomycetes</taxon>
        <taxon>Kitasatosporales</taxon>
        <taxon>Streptomycetaceae</taxon>
        <taxon>Yinghuangia</taxon>
    </lineage>
</organism>
<dbReference type="PANTHER" id="PTHR43214:SF24">
    <property type="entry name" value="TRANSCRIPTIONAL REGULATORY PROTEIN NARL-RELATED"/>
    <property type="match status" value="1"/>
</dbReference>
<evidence type="ECO:0000256" key="4">
    <source>
        <dbReference type="ARBA" id="ARBA00023163"/>
    </source>
</evidence>
<dbReference type="Gene3D" id="3.40.50.2300">
    <property type="match status" value="1"/>
</dbReference>
<keyword evidence="2" id="KW-0805">Transcription regulation</keyword>
<dbReference type="SMART" id="SM00421">
    <property type="entry name" value="HTH_LUXR"/>
    <property type="match status" value="1"/>
</dbReference>
<gene>
    <name evidence="8" type="ORF">GCM10023205_29010</name>
</gene>
<accession>A0ABP9H7S5</accession>
<evidence type="ECO:0000256" key="5">
    <source>
        <dbReference type="PROSITE-ProRule" id="PRU00169"/>
    </source>
</evidence>
<sequence length="218" mass="23265">MRIVIADDAVLFREGVARLLAEAGFAVVGQAGDAVELVDLVRAEHPDVAIVDIRMPPTHTTEGLDAAVTLDTVHPGIGVLVLSQYVEAHHAVRLLGDDLPGRGYLLKESVTELDRFAEAVRTVAAGGVVVDPDVVAEMLGRRRGGALAGLSDREAQVLGLMAQGRSNQAICAELFLSPKTVETHVRNIFTKLGLPAGADGNRRVLAVLTFLREGRIRR</sequence>
<keyword evidence="3" id="KW-0238">DNA-binding</keyword>
<dbReference type="Proteomes" id="UP001500466">
    <property type="component" value="Unassembled WGS sequence"/>
</dbReference>
<evidence type="ECO:0000313" key="9">
    <source>
        <dbReference type="Proteomes" id="UP001500466"/>
    </source>
</evidence>
<feature type="modified residue" description="4-aspartylphosphate" evidence="5">
    <location>
        <position position="52"/>
    </location>
</feature>
<reference evidence="9" key="1">
    <citation type="journal article" date="2019" name="Int. J. Syst. Evol. Microbiol.">
        <title>The Global Catalogue of Microorganisms (GCM) 10K type strain sequencing project: providing services to taxonomists for standard genome sequencing and annotation.</title>
        <authorList>
            <consortium name="The Broad Institute Genomics Platform"/>
            <consortium name="The Broad Institute Genome Sequencing Center for Infectious Disease"/>
            <person name="Wu L."/>
            <person name="Ma J."/>
        </authorList>
    </citation>
    <scope>NUCLEOTIDE SEQUENCE [LARGE SCALE GENOMIC DNA]</scope>
    <source>
        <strain evidence="9">JCM 17986</strain>
    </source>
</reference>
<dbReference type="EMBL" id="BAABHS010000009">
    <property type="protein sequence ID" value="GAA4963328.1"/>
    <property type="molecule type" value="Genomic_DNA"/>
</dbReference>
<feature type="domain" description="Response regulatory" evidence="7">
    <location>
        <begin position="2"/>
        <end position="122"/>
    </location>
</feature>
<dbReference type="RefSeq" id="WP_345675853.1">
    <property type="nucleotide sequence ID" value="NZ_BAABHS010000009.1"/>
</dbReference>
<evidence type="ECO:0000256" key="2">
    <source>
        <dbReference type="ARBA" id="ARBA00023015"/>
    </source>
</evidence>
<dbReference type="InterPro" id="IPR000792">
    <property type="entry name" value="Tscrpt_reg_LuxR_C"/>
</dbReference>
<keyword evidence="1 5" id="KW-0597">Phosphoprotein</keyword>
<dbReference type="CDD" id="cd17535">
    <property type="entry name" value="REC_NarL-like"/>
    <property type="match status" value="1"/>
</dbReference>
<dbReference type="SUPFAM" id="SSF52172">
    <property type="entry name" value="CheY-like"/>
    <property type="match status" value="1"/>
</dbReference>
<dbReference type="PROSITE" id="PS50043">
    <property type="entry name" value="HTH_LUXR_2"/>
    <property type="match status" value="1"/>
</dbReference>
<dbReference type="SMART" id="SM00448">
    <property type="entry name" value="REC"/>
    <property type="match status" value="1"/>
</dbReference>
<evidence type="ECO:0000256" key="3">
    <source>
        <dbReference type="ARBA" id="ARBA00023125"/>
    </source>
</evidence>
<evidence type="ECO:0000259" key="7">
    <source>
        <dbReference type="PROSITE" id="PS50110"/>
    </source>
</evidence>
<dbReference type="InterPro" id="IPR001789">
    <property type="entry name" value="Sig_transdc_resp-reg_receiver"/>
</dbReference>
<evidence type="ECO:0000256" key="1">
    <source>
        <dbReference type="ARBA" id="ARBA00022553"/>
    </source>
</evidence>
<dbReference type="InterPro" id="IPR016032">
    <property type="entry name" value="Sig_transdc_resp-reg_C-effctor"/>
</dbReference>
<dbReference type="InterPro" id="IPR039420">
    <property type="entry name" value="WalR-like"/>
</dbReference>
<dbReference type="InterPro" id="IPR058245">
    <property type="entry name" value="NreC/VraR/RcsB-like_REC"/>
</dbReference>
<proteinExistence type="predicted"/>
<dbReference type="InterPro" id="IPR011006">
    <property type="entry name" value="CheY-like_superfamily"/>
</dbReference>
<comment type="caution">
    <text evidence="8">The sequence shown here is derived from an EMBL/GenBank/DDBJ whole genome shotgun (WGS) entry which is preliminary data.</text>
</comment>
<keyword evidence="4" id="KW-0804">Transcription</keyword>
<dbReference type="PRINTS" id="PR00038">
    <property type="entry name" value="HTHLUXR"/>
</dbReference>
<dbReference type="CDD" id="cd06170">
    <property type="entry name" value="LuxR_C_like"/>
    <property type="match status" value="1"/>
</dbReference>
<evidence type="ECO:0000259" key="6">
    <source>
        <dbReference type="PROSITE" id="PS50043"/>
    </source>
</evidence>
<name>A0ABP9H7S5_9ACTN</name>
<keyword evidence="9" id="KW-1185">Reference proteome</keyword>
<dbReference type="SUPFAM" id="SSF46894">
    <property type="entry name" value="C-terminal effector domain of the bipartite response regulators"/>
    <property type="match status" value="1"/>
</dbReference>
<evidence type="ECO:0000313" key="8">
    <source>
        <dbReference type="EMBL" id="GAA4963328.1"/>
    </source>
</evidence>
<protein>
    <submittedName>
        <fullName evidence="8">Response regulator transcription factor</fullName>
    </submittedName>
</protein>
<dbReference type="Pfam" id="PF00072">
    <property type="entry name" value="Response_reg"/>
    <property type="match status" value="1"/>
</dbReference>
<feature type="domain" description="HTH luxR-type" evidence="6">
    <location>
        <begin position="143"/>
        <end position="214"/>
    </location>
</feature>
<dbReference type="PANTHER" id="PTHR43214">
    <property type="entry name" value="TWO-COMPONENT RESPONSE REGULATOR"/>
    <property type="match status" value="1"/>
</dbReference>